<accession>A0A930UTK3</accession>
<protein>
    <submittedName>
        <fullName evidence="1">Uncharacterized protein</fullName>
    </submittedName>
</protein>
<dbReference type="InterPro" id="IPR006513">
    <property type="entry name" value="YtfJ_HI0045"/>
</dbReference>
<dbReference type="AlphaFoldDB" id="A0A930UTK3"/>
<evidence type="ECO:0000313" key="1">
    <source>
        <dbReference type="EMBL" id="MBF4103075.1"/>
    </source>
</evidence>
<dbReference type="Pfam" id="PF09695">
    <property type="entry name" value="YtfJ_HI0045"/>
    <property type="match status" value="1"/>
</dbReference>
<proteinExistence type="predicted"/>
<dbReference type="EMBL" id="JADION010000051">
    <property type="protein sequence ID" value="MBF4103075.1"/>
    <property type="molecule type" value="Genomic_DNA"/>
</dbReference>
<comment type="caution">
    <text evidence="1">The sequence shown here is derived from an EMBL/GenBank/DDBJ whole genome shotgun (WGS) entry which is preliminary data.</text>
</comment>
<name>A0A930UTK3_9PAST</name>
<organism evidence="1">
    <name type="scientific">Gallibacterium anatis</name>
    <dbReference type="NCBI Taxonomy" id="750"/>
    <lineage>
        <taxon>Bacteria</taxon>
        <taxon>Pseudomonadati</taxon>
        <taxon>Pseudomonadota</taxon>
        <taxon>Gammaproteobacteria</taxon>
        <taxon>Pasteurellales</taxon>
        <taxon>Pasteurellaceae</taxon>
        <taxon>Gallibacterium</taxon>
    </lineage>
</organism>
<reference evidence="1" key="1">
    <citation type="submission" date="2020-11" db="EMBL/GenBank/DDBJ databases">
        <title>Gallibacterium anatis 1637, full genome, WGS.</title>
        <authorList>
            <person name="Laishevtcev A.I."/>
            <person name="Yakimova E.A."/>
            <person name="Petkovich D."/>
            <person name="Stepanova T.V."/>
            <person name="Kalendr R.S."/>
            <person name="Rubalsky E.O."/>
            <person name="Zulkarneev E.R."/>
            <person name="Aleshkin A.V."/>
        </authorList>
    </citation>
    <scope>NUCLEOTIDE SEQUENCE</scope>
    <source>
        <strain evidence="1">1637</strain>
    </source>
</reference>
<gene>
    <name evidence="1" type="ORF">INT80_14070</name>
</gene>
<sequence length="65" mass="7513">MRHKCFCAKLNRKGEKENAYSQIVLDNQSAVKNAWKLKERESLSVVLDKNGKVKLFTRGNFLLTD</sequence>